<dbReference type="InterPro" id="IPR020049">
    <property type="entry name" value="Major_capsid-like"/>
</dbReference>
<evidence type="ECO:0000313" key="3">
    <source>
        <dbReference type="Proteomes" id="UP001154255"/>
    </source>
</evidence>
<gene>
    <name evidence="2" type="ORF">R53529_LOCUS2254</name>
    <name evidence="1" type="ORF">R53530_LOCUS2242</name>
</gene>
<evidence type="ECO:0008006" key="5">
    <source>
        <dbReference type="Google" id="ProtNLM"/>
    </source>
</evidence>
<dbReference type="AlphaFoldDB" id="A0A9W4TNI5"/>
<reference evidence="1" key="1">
    <citation type="submission" date="2022-10" db="EMBL/GenBank/DDBJ databases">
        <authorList>
            <person name="Botero Cardona J."/>
        </authorList>
    </citation>
    <scope>NUCLEOTIDE SEQUENCE</scope>
    <source>
        <strain evidence="1">LMG 31819</strain>
        <strain evidence="2">R-53529</strain>
    </source>
</reference>
<dbReference type="Proteomes" id="UP001154259">
    <property type="component" value="Unassembled WGS sequence"/>
</dbReference>
<comment type="caution">
    <text evidence="1">The sequence shown here is derived from an EMBL/GenBank/DDBJ whole genome shotgun (WGS) entry which is preliminary data.</text>
</comment>
<dbReference type="EMBL" id="CAMXCS010000011">
    <property type="protein sequence ID" value="CAI3960156.1"/>
    <property type="molecule type" value="Genomic_DNA"/>
</dbReference>
<keyword evidence="4" id="KW-1185">Reference proteome</keyword>
<evidence type="ECO:0000313" key="4">
    <source>
        <dbReference type="Proteomes" id="UP001154259"/>
    </source>
</evidence>
<evidence type="ECO:0000313" key="2">
    <source>
        <dbReference type="EMBL" id="CAI3960156.1"/>
    </source>
</evidence>
<evidence type="ECO:0000313" key="1">
    <source>
        <dbReference type="EMBL" id="CAI3957999.1"/>
    </source>
</evidence>
<dbReference type="EMBL" id="CAMXCM010000011">
    <property type="protein sequence ID" value="CAI3957999.1"/>
    <property type="molecule type" value="Genomic_DNA"/>
</dbReference>
<dbReference type="RefSeq" id="WP_271790670.1">
    <property type="nucleotide sequence ID" value="NZ_CAMXCM010000011.1"/>
</dbReference>
<dbReference type="Proteomes" id="UP001154255">
    <property type="component" value="Unassembled WGS sequence"/>
</dbReference>
<proteinExistence type="predicted"/>
<organism evidence="1 3">
    <name type="scientific">Commensalibacter communis</name>
    <dbReference type="NCBI Taxonomy" id="2972786"/>
    <lineage>
        <taxon>Bacteria</taxon>
        <taxon>Pseudomonadati</taxon>
        <taxon>Pseudomonadota</taxon>
        <taxon>Alphaproteobacteria</taxon>
        <taxon>Acetobacterales</taxon>
        <taxon>Acetobacteraceae</taxon>
    </lineage>
</organism>
<name>A0A9W4TNI5_9PROT</name>
<dbReference type="Pfam" id="PF09950">
    <property type="entry name" value="Major_capside"/>
    <property type="match status" value="1"/>
</dbReference>
<protein>
    <recommendedName>
        <fullName evidence="5">Major capsid protein</fullName>
    </recommendedName>
</protein>
<accession>A0A9W4TNI5</accession>
<sequence>MAVSAPARFQLNPNFQDPRPVVDLFQRSGAMKVLPDGHPKSGINFTDKMVYVNRLTLKTQNSISQDSQNQLVGADIIMSQMQTAVYLLQVAVSYNRHEAGAVSNYGVSLPQAYSLGLNQSIYNQLRHLLLYGFQPEFGEGLLNAPGIKKTVLPPDENNTKDIKNMISGHISTVILNEIQDIISRTQQSGMKNVITILAPQRVLNLFAFAKIVNLATFQLAGSGTATIKGQLDAVLKDNDTVLLWQYDDTLESKGDNSTDAVIITLRQLDLSGQDVYANTNIFADSITHNDACNAMYTDLPAPLEIISPLPGGATHLQKELSATSGWALRPEATTVLSVAVDVDTTTLFTPPANTNTTSSKKAA</sequence>